<sequence length="163" mass="18217">MVRDSLELAMVAQEWAIKAKEGIAKILENFMDINHISFETLCDIMPIDDDILEDILSGESDMISMNELSAILIALDLAVQIMPASESPLHFGSGTKEQNLITEAKKIESERQEAEENNEVFGCGVIFSDNPKLKEALEVFVNMFDTNPEAIDSFMKLFGNNQK</sequence>
<organism evidence="1">
    <name type="scientific">Myoviridae sp. ctPuP5</name>
    <dbReference type="NCBI Taxonomy" id="2823543"/>
    <lineage>
        <taxon>Viruses</taxon>
        <taxon>Duplodnaviria</taxon>
        <taxon>Heunggongvirae</taxon>
        <taxon>Uroviricota</taxon>
        <taxon>Caudoviricetes</taxon>
    </lineage>
</organism>
<accession>A0A8S5L9J5</accession>
<name>A0A8S5L9J5_9CAUD</name>
<proteinExistence type="predicted"/>
<evidence type="ECO:0000313" key="1">
    <source>
        <dbReference type="EMBL" id="DAD66566.1"/>
    </source>
</evidence>
<protein>
    <submittedName>
        <fullName evidence="1">Uncharacterized protein</fullName>
    </submittedName>
</protein>
<dbReference type="EMBL" id="BK014662">
    <property type="protein sequence ID" value="DAD66566.1"/>
    <property type="molecule type" value="Genomic_DNA"/>
</dbReference>
<reference evidence="1" key="1">
    <citation type="journal article" date="2021" name="Proc. Natl. Acad. Sci. U.S.A.">
        <title>A Catalog of Tens of Thousands of Viruses from Human Metagenomes Reveals Hidden Associations with Chronic Diseases.</title>
        <authorList>
            <person name="Tisza M.J."/>
            <person name="Buck C.B."/>
        </authorList>
    </citation>
    <scope>NUCLEOTIDE SEQUENCE</scope>
    <source>
        <strain evidence="1">CtPuP5</strain>
    </source>
</reference>